<organism evidence="1 2">
    <name type="scientific">Colletotrichum orbiculare (strain 104-T / ATCC 96160 / CBS 514.97 / LARS 414 / MAFF 240422)</name>
    <name type="common">Cucumber anthracnose fungus</name>
    <name type="synonym">Colletotrichum lagenarium</name>
    <dbReference type="NCBI Taxonomy" id="1213857"/>
    <lineage>
        <taxon>Eukaryota</taxon>
        <taxon>Fungi</taxon>
        <taxon>Dikarya</taxon>
        <taxon>Ascomycota</taxon>
        <taxon>Pezizomycotina</taxon>
        <taxon>Sordariomycetes</taxon>
        <taxon>Hypocreomycetidae</taxon>
        <taxon>Glomerellales</taxon>
        <taxon>Glomerellaceae</taxon>
        <taxon>Colletotrichum</taxon>
        <taxon>Colletotrichum orbiculare species complex</taxon>
    </lineage>
</organism>
<comment type="caution">
    <text evidence="1">The sequence shown here is derived from an EMBL/GenBank/DDBJ whole genome shotgun (WGS) entry which is preliminary data.</text>
</comment>
<sequence length="111" mass="12304">MGCLGKSRDGEGMDGSARLARRARCAARVMRSGSRKIFVWRLRPATAAQRVPRDKRSLADASSRATSRLFDPTAWRVIQPWAVLDMLVVLQIGPYDGVEAFSMFHSLGHTS</sequence>
<accession>A0A484G1J4</accession>
<name>A0A484G1J4_COLOR</name>
<reference evidence="2" key="1">
    <citation type="journal article" date="2013" name="New Phytol.">
        <title>Comparative genomic and transcriptomic analyses reveal the hemibiotrophic stage shift of Colletotrichum fungi.</title>
        <authorList>
            <person name="Gan P."/>
            <person name="Ikeda K."/>
            <person name="Irieda H."/>
            <person name="Narusaka M."/>
            <person name="O'Connell R.J."/>
            <person name="Narusaka Y."/>
            <person name="Takano Y."/>
            <person name="Kubo Y."/>
            <person name="Shirasu K."/>
        </authorList>
    </citation>
    <scope>NUCLEOTIDE SEQUENCE [LARGE SCALE GENOMIC DNA]</scope>
    <source>
        <strain evidence="2">104-T / ATCC 96160 / CBS 514.97 / LARS 414 / MAFF 240422</strain>
    </source>
</reference>
<evidence type="ECO:0000313" key="1">
    <source>
        <dbReference type="EMBL" id="TDZ24072.1"/>
    </source>
</evidence>
<gene>
    <name evidence="1" type="ORF">Cob_v002693</name>
</gene>
<evidence type="ECO:0000313" key="2">
    <source>
        <dbReference type="Proteomes" id="UP000014480"/>
    </source>
</evidence>
<keyword evidence="2" id="KW-1185">Reference proteome</keyword>
<dbReference type="AlphaFoldDB" id="A0A484G1J4"/>
<dbReference type="EMBL" id="AMCV02000005">
    <property type="protein sequence ID" value="TDZ24072.1"/>
    <property type="molecule type" value="Genomic_DNA"/>
</dbReference>
<proteinExistence type="predicted"/>
<reference evidence="2" key="2">
    <citation type="journal article" date="2019" name="Mol. Plant Microbe Interact.">
        <title>Genome sequence resources for four phytopathogenic fungi from the Colletotrichum orbiculare species complex.</title>
        <authorList>
            <person name="Gan P."/>
            <person name="Tsushima A."/>
            <person name="Narusaka M."/>
            <person name="Narusaka Y."/>
            <person name="Takano Y."/>
            <person name="Kubo Y."/>
            <person name="Shirasu K."/>
        </authorList>
    </citation>
    <scope>GENOME REANNOTATION</scope>
    <source>
        <strain evidence="2">104-T / ATCC 96160 / CBS 514.97 / LARS 414 / MAFF 240422</strain>
    </source>
</reference>
<dbReference type="Proteomes" id="UP000014480">
    <property type="component" value="Unassembled WGS sequence"/>
</dbReference>
<protein>
    <submittedName>
        <fullName evidence="1">Uncharacterized protein</fullName>
    </submittedName>
</protein>